<dbReference type="GO" id="GO:0004674">
    <property type="term" value="F:protein serine/threonine kinase activity"/>
    <property type="evidence" value="ECO:0007669"/>
    <property type="project" value="UniProtKB-KW"/>
</dbReference>
<keyword evidence="13 21" id="KW-0472">Membrane</keyword>
<evidence type="ECO:0000313" key="25">
    <source>
        <dbReference type="EMBL" id="KAG7651203.1"/>
    </source>
</evidence>
<comment type="similarity">
    <text evidence="2">In the N-terminal section; belongs to the leguminous lectin family.</text>
</comment>
<evidence type="ECO:0000256" key="7">
    <source>
        <dbReference type="ARBA" id="ARBA00022729"/>
    </source>
</evidence>
<dbReference type="PANTHER" id="PTHR23213">
    <property type="entry name" value="FORMIN-RELATED"/>
    <property type="match status" value="1"/>
</dbReference>
<dbReference type="CDD" id="cd14066">
    <property type="entry name" value="STKc_IRAK"/>
    <property type="match status" value="1"/>
</dbReference>
<evidence type="ECO:0000256" key="8">
    <source>
        <dbReference type="ARBA" id="ARBA00022734"/>
    </source>
</evidence>
<evidence type="ECO:0000256" key="12">
    <source>
        <dbReference type="ARBA" id="ARBA00022989"/>
    </source>
</evidence>
<keyword evidence="15" id="KW-0325">Glycoprotein</keyword>
<feature type="binding site" evidence="18">
    <location>
        <position position="1089"/>
    </location>
    <ligand>
        <name>ATP</name>
        <dbReference type="ChEBI" id="CHEBI:30616"/>
    </ligand>
</feature>
<keyword evidence="12 21" id="KW-1133">Transmembrane helix</keyword>
<feature type="domain" description="Protein kinase" evidence="23">
    <location>
        <begin position="1059"/>
        <end position="1340"/>
    </location>
</feature>
<dbReference type="Pfam" id="PF02181">
    <property type="entry name" value="FH2"/>
    <property type="match status" value="1"/>
</dbReference>
<dbReference type="PROSITE" id="PS00108">
    <property type="entry name" value="PROTEIN_KINASE_ST"/>
    <property type="match status" value="1"/>
</dbReference>
<evidence type="ECO:0000256" key="19">
    <source>
        <dbReference type="RuleBase" id="RU361260"/>
    </source>
</evidence>
<evidence type="ECO:0000256" key="11">
    <source>
        <dbReference type="ARBA" id="ARBA00022840"/>
    </source>
</evidence>
<feature type="transmembrane region" description="Helical" evidence="21">
    <location>
        <begin position="78"/>
        <end position="97"/>
    </location>
</feature>
<feature type="compositionally biased region" description="Pro residues" evidence="20">
    <location>
        <begin position="52"/>
        <end position="63"/>
    </location>
</feature>
<comment type="catalytic activity">
    <reaction evidence="17">
        <text>L-seryl-[protein] + ATP = O-phospho-L-seryl-[protein] + ADP + H(+)</text>
        <dbReference type="Rhea" id="RHEA:17989"/>
        <dbReference type="Rhea" id="RHEA-COMP:9863"/>
        <dbReference type="Rhea" id="RHEA-COMP:11604"/>
        <dbReference type="ChEBI" id="CHEBI:15378"/>
        <dbReference type="ChEBI" id="CHEBI:29999"/>
        <dbReference type="ChEBI" id="CHEBI:30616"/>
        <dbReference type="ChEBI" id="CHEBI:83421"/>
        <dbReference type="ChEBI" id="CHEBI:456216"/>
        <dbReference type="EC" id="2.7.11.1"/>
    </reaction>
</comment>
<comment type="caution">
    <text evidence="25">The sequence shown here is derived from an EMBL/GenBank/DDBJ whole genome shotgun (WGS) entry which is preliminary data.</text>
</comment>
<evidence type="ECO:0000256" key="3">
    <source>
        <dbReference type="ARBA" id="ARBA00010217"/>
    </source>
</evidence>
<evidence type="ECO:0000259" key="24">
    <source>
        <dbReference type="PROSITE" id="PS51444"/>
    </source>
</evidence>
<keyword evidence="26" id="KW-1185">Reference proteome</keyword>
<dbReference type="FunFam" id="1.10.510.10:FF:000108">
    <property type="entry name" value="L-type lectin-domain containing receptor kinase S.4"/>
    <property type="match status" value="1"/>
</dbReference>
<feature type="transmembrane region" description="Helical" evidence="21">
    <location>
        <begin position="1002"/>
        <end position="1026"/>
    </location>
</feature>
<evidence type="ECO:0000256" key="4">
    <source>
        <dbReference type="ARBA" id="ARBA00022527"/>
    </source>
</evidence>
<evidence type="ECO:0000256" key="20">
    <source>
        <dbReference type="SAM" id="MobiDB-lite"/>
    </source>
</evidence>
<feature type="compositionally biased region" description="Pro residues" evidence="20">
    <location>
        <begin position="252"/>
        <end position="274"/>
    </location>
</feature>
<dbReference type="Pfam" id="PF00139">
    <property type="entry name" value="Lectin_legB"/>
    <property type="match status" value="1"/>
</dbReference>
<dbReference type="PANTHER" id="PTHR23213:SF364">
    <property type="entry name" value="FORMIN-LIKE PROTEIN 8"/>
    <property type="match status" value="1"/>
</dbReference>
<feature type="chain" id="PRO_5035772147" description="Formin-like protein" evidence="22">
    <location>
        <begin position="30"/>
        <end position="1381"/>
    </location>
</feature>
<dbReference type="InterPro" id="IPR008271">
    <property type="entry name" value="Ser/Thr_kinase_AS"/>
</dbReference>
<evidence type="ECO:0000256" key="5">
    <source>
        <dbReference type="ARBA" id="ARBA00022679"/>
    </source>
</evidence>
<feature type="signal peptide" evidence="22">
    <location>
        <begin position="1"/>
        <end position="29"/>
    </location>
</feature>
<organism evidence="25 26">
    <name type="scientific">Arabidopsis thaliana x Arabidopsis arenosa</name>
    <dbReference type="NCBI Taxonomy" id="1240361"/>
    <lineage>
        <taxon>Eukaryota</taxon>
        <taxon>Viridiplantae</taxon>
        <taxon>Streptophyta</taxon>
        <taxon>Embryophyta</taxon>
        <taxon>Tracheophyta</taxon>
        <taxon>Spermatophyta</taxon>
        <taxon>Magnoliopsida</taxon>
        <taxon>eudicotyledons</taxon>
        <taxon>Gunneridae</taxon>
        <taxon>Pentapetalae</taxon>
        <taxon>rosids</taxon>
        <taxon>malvids</taxon>
        <taxon>Brassicales</taxon>
        <taxon>Brassicaceae</taxon>
        <taxon>Camelineae</taxon>
        <taxon>Arabidopsis</taxon>
    </lineage>
</organism>
<feature type="region of interest" description="Disordered" evidence="20">
    <location>
        <begin position="52"/>
        <end position="71"/>
    </location>
</feature>
<sequence length="1381" mass="152552">MAAMFNHPWPNLTLIYFFFIVVLPFQSLSQFDSPQNIETFFPISSLSPVPPPLLPPSSNPSPPSNNSSSSDKKTITKAVLITAASTLLVAGVFFFCLQRCIIARRRRDRVGPVRVENTLPPYPPPPMTSAAVTTTTLAREGFTRFGGVKGLILDENGLDVLYWRKLQSQRERSGSFRKQIVTGEEEDEKEVIYYKNKKKTEPVTEIPLLRGRSSTSHSVIHNEDHQPPPQVKQSEPTPPPPPPSIAVKQSAPTPPPPPPIKKGSSPSPPPPPPVKKVGALSSSASKPPPAPVRGASGGETSKQVKLKPLHWDKVNPDSDHSMVWDKIDRGSFSFDGDLMEALFGYVAVGKKSPEQGDEKNPKSTQIFILDPRKSQNTAIVLKSLGMTREELVESLIEGNDFVPDTLERLARIAPTKEEQSAILEFDGDTAKLADAETFLFHLLKSVPTAFTRLNAFLFRANYYPEMAHHSKCLQTLDLACKELRSRGLFVKLLEAILKAGNRMNAGTARGNAQAFNLTALLKLSDVKSVDGKTSLLNFVVEEVVRSEGKRCVMNRRSHSLTRSGSSNTPQVMSKEEQEKEYLKLGLPVVGGLSSEFSNVKKAACVDYDTVVATCSALAVRAKDAKTVIGECEDEEGGRFVKKMMTFLDSVEEEVKIAKGEERKVMELVKRTTDYYQAGAVTKGKNPLHLFVIVKDFLAMVDKVCLDIMRNMQRRKVGSPISPSSQRNAVKFPVLPPNFMSDRTWSDSGSDPTGGQFSFNGYLYTDGVADLNPDGLFKLITSKTQGGAGQVLYQFPLQFKNSPNGTVSSFSTTFVFAIVAVRKTIAGCGLSFNISPTKGLNSVPNIDHSNRSVSVGFHTAKNDKPDGEDVNLVGVNINSSEMDRKCSAGYYKDDGRLVNLDIASGKPIQVWVEYNNLTKQLDVTMHPIQISKPKIPLFSIRKDLSLYLREYMYIGFTSVGSPTSSHYILGWSFNNTGAVSDINLSRLPKVPDEDQERSFSSKILAISLSISGVTLVIVLVLGVMLFLKRKKFLEVIEDWEVQFGPHKFTYKDLFIATKGFKNSEVLGKGGFGKVFKGILPLSSIPIAVKKISHDSRQGMREFLAEIATIGRLRHPDLVRLLGYCRRRGELYLVYDYMPKGSLDKFLYNQPNQILDWSQRFKIIKDVASGLCYLHQQWVQVIIHRDIKPANILLDENMNAKLGDFGLAKLCDHGIDYQTSNVAGTFGYISPELSRTGKSSTSSDVFAFGVFMLEITCGRRPIEPRGSPSEMVLTDWVLDCWDSGDILQVVDEKLGHRYLAEQVTLVLKLGLLCSHPVAATRPSMSSVIQFLDGVATLPHNLLDLVNSRIINEGFDTLGVTTESMEASSNVSLVMTESFLSSGR</sequence>
<comment type="catalytic activity">
    <reaction evidence="16">
        <text>L-threonyl-[protein] + ATP = O-phospho-L-threonyl-[protein] + ADP + H(+)</text>
        <dbReference type="Rhea" id="RHEA:46608"/>
        <dbReference type="Rhea" id="RHEA-COMP:11060"/>
        <dbReference type="Rhea" id="RHEA-COMP:11605"/>
        <dbReference type="ChEBI" id="CHEBI:15378"/>
        <dbReference type="ChEBI" id="CHEBI:30013"/>
        <dbReference type="ChEBI" id="CHEBI:30616"/>
        <dbReference type="ChEBI" id="CHEBI:61977"/>
        <dbReference type="ChEBI" id="CHEBI:456216"/>
        <dbReference type="EC" id="2.7.11.1"/>
    </reaction>
</comment>
<dbReference type="CDD" id="cd06899">
    <property type="entry name" value="lectin_legume_LecRK_Arcelin_ConA"/>
    <property type="match status" value="1"/>
</dbReference>
<keyword evidence="8" id="KW-0430">Lectin</keyword>
<dbReference type="InterPro" id="IPR027643">
    <property type="entry name" value="Formin-like_plant"/>
</dbReference>
<dbReference type="Proteomes" id="UP000694240">
    <property type="component" value="Chromosome 1"/>
</dbReference>
<gene>
    <name evidence="25" type="ORF">ISN45_At01g060860</name>
</gene>
<evidence type="ECO:0000256" key="22">
    <source>
        <dbReference type="SAM" id="SignalP"/>
    </source>
</evidence>
<dbReference type="EMBL" id="JAEFBK010000001">
    <property type="protein sequence ID" value="KAG7651203.1"/>
    <property type="molecule type" value="Genomic_DNA"/>
</dbReference>
<dbReference type="FunFam" id="3.30.200.20:FF:000112">
    <property type="entry name" value="Lectin-domain containing receptor kinase A4.3"/>
    <property type="match status" value="1"/>
</dbReference>
<dbReference type="PROSITE" id="PS51444">
    <property type="entry name" value="FH2"/>
    <property type="match status" value="1"/>
</dbReference>
<dbReference type="InterPro" id="IPR001245">
    <property type="entry name" value="Ser-Thr/Tyr_kinase_cat_dom"/>
</dbReference>
<dbReference type="InterPro" id="IPR001220">
    <property type="entry name" value="Legume_lectin_dom"/>
</dbReference>
<comment type="similarity">
    <text evidence="19">Belongs to the formin-like family.</text>
</comment>
<keyword evidence="4" id="KW-0723">Serine/threonine-protein kinase</keyword>
<dbReference type="GO" id="GO:0045010">
    <property type="term" value="P:actin nucleation"/>
    <property type="evidence" value="ECO:0007669"/>
    <property type="project" value="InterPro"/>
</dbReference>
<dbReference type="GO" id="GO:0051015">
    <property type="term" value="F:actin filament binding"/>
    <property type="evidence" value="ECO:0007669"/>
    <property type="project" value="InterPro"/>
</dbReference>
<keyword evidence="9 18" id="KW-0547">Nucleotide-binding</keyword>
<evidence type="ECO:0000256" key="21">
    <source>
        <dbReference type="SAM" id="Phobius"/>
    </source>
</evidence>
<dbReference type="InterPro" id="IPR000719">
    <property type="entry name" value="Prot_kinase_dom"/>
</dbReference>
<name>A0A8T2GV67_9BRAS</name>
<evidence type="ECO:0000256" key="15">
    <source>
        <dbReference type="ARBA" id="ARBA00023180"/>
    </source>
</evidence>
<keyword evidence="7 22" id="KW-0732">Signal</keyword>
<protein>
    <recommendedName>
        <fullName evidence="19">Formin-like protein</fullName>
    </recommendedName>
</protein>
<evidence type="ECO:0000256" key="2">
    <source>
        <dbReference type="ARBA" id="ARBA00008536"/>
    </source>
</evidence>
<dbReference type="InterPro" id="IPR015425">
    <property type="entry name" value="FH2_Formin"/>
</dbReference>
<keyword evidence="14" id="KW-0675">Receptor</keyword>
<dbReference type="PROSITE" id="PS00107">
    <property type="entry name" value="PROTEIN_KINASE_ATP"/>
    <property type="match status" value="1"/>
</dbReference>
<evidence type="ECO:0000256" key="17">
    <source>
        <dbReference type="ARBA" id="ARBA00048679"/>
    </source>
</evidence>
<feature type="domain" description="FH2" evidence="24">
    <location>
        <begin position="296"/>
        <end position="726"/>
    </location>
</feature>
<evidence type="ECO:0000256" key="1">
    <source>
        <dbReference type="ARBA" id="ARBA00004479"/>
    </source>
</evidence>
<dbReference type="GO" id="GO:0016020">
    <property type="term" value="C:membrane"/>
    <property type="evidence" value="ECO:0007669"/>
    <property type="project" value="UniProtKB-SubCell"/>
</dbReference>
<comment type="similarity">
    <text evidence="3">In the C-terminal section; belongs to the protein kinase superfamily. Ser/Thr protein kinase family.</text>
</comment>
<evidence type="ECO:0000256" key="6">
    <source>
        <dbReference type="ARBA" id="ARBA00022692"/>
    </source>
</evidence>
<dbReference type="SMART" id="SM00220">
    <property type="entry name" value="S_TKc"/>
    <property type="match status" value="1"/>
</dbReference>
<evidence type="ECO:0000256" key="9">
    <source>
        <dbReference type="ARBA" id="ARBA00022741"/>
    </source>
</evidence>
<evidence type="ECO:0000256" key="14">
    <source>
        <dbReference type="ARBA" id="ARBA00023170"/>
    </source>
</evidence>
<dbReference type="PROSITE" id="PS50011">
    <property type="entry name" value="PROTEIN_KINASE_DOM"/>
    <property type="match status" value="1"/>
</dbReference>
<dbReference type="GO" id="GO:0005524">
    <property type="term" value="F:ATP binding"/>
    <property type="evidence" value="ECO:0007669"/>
    <property type="project" value="UniProtKB-UniRule"/>
</dbReference>
<evidence type="ECO:0000256" key="13">
    <source>
        <dbReference type="ARBA" id="ARBA00023136"/>
    </source>
</evidence>
<dbReference type="GO" id="GO:0030246">
    <property type="term" value="F:carbohydrate binding"/>
    <property type="evidence" value="ECO:0007669"/>
    <property type="project" value="UniProtKB-KW"/>
</dbReference>
<keyword evidence="6 21" id="KW-0812">Transmembrane</keyword>
<reference evidence="25 26" key="1">
    <citation type="submission" date="2020-12" db="EMBL/GenBank/DDBJ databases">
        <title>Concerted genomic and epigenomic changes stabilize Arabidopsis allopolyploids.</title>
        <authorList>
            <person name="Chen Z."/>
        </authorList>
    </citation>
    <scope>NUCLEOTIDE SEQUENCE [LARGE SCALE GENOMIC DNA]</scope>
    <source>
        <strain evidence="25">Allo738</strain>
        <tissue evidence="25">Leaf</tissue>
    </source>
</reference>
<dbReference type="InterPro" id="IPR017441">
    <property type="entry name" value="Protein_kinase_ATP_BS"/>
</dbReference>
<proteinExistence type="inferred from homology"/>
<dbReference type="Pfam" id="PF07714">
    <property type="entry name" value="PK_Tyr_Ser-Thr"/>
    <property type="match status" value="1"/>
</dbReference>
<evidence type="ECO:0000256" key="16">
    <source>
        <dbReference type="ARBA" id="ARBA00047899"/>
    </source>
</evidence>
<evidence type="ECO:0000259" key="23">
    <source>
        <dbReference type="PROSITE" id="PS50011"/>
    </source>
</evidence>
<comment type="subcellular location">
    <subcellularLocation>
        <location evidence="1">Membrane</location>
        <topology evidence="1">Single-pass type I membrane protein</topology>
    </subcellularLocation>
</comment>
<keyword evidence="10" id="KW-0418">Kinase</keyword>
<feature type="region of interest" description="Disordered" evidence="20">
    <location>
        <begin position="204"/>
        <end position="313"/>
    </location>
</feature>
<evidence type="ECO:0000256" key="18">
    <source>
        <dbReference type="PROSITE-ProRule" id="PRU10141"/>
    </source>
</evidence>
<keyword evidence="11 18" id="KW-0067">ATP-binding</keyword>
<accession>A0A8T2GV67</accession>
<evidence type="ECO:0000256" key="10">
    <source>
        <dbReference type="ARBA" id="ARBA00022777"/>
    </source>
</evidence>
<evidence type="ECO:0000313" key="26">
    <source>
        <dbReference type="Proteomes" id="UP000694240"/>
    </source>
</evidence>
<dbReference type="SMART" id="SM00498">
    <property type="entry name" value="FH2"/>
    <property type="match status" value="1"/>
</dbReference>
<keyword evidence="5" id="KW-0808">Transferase</keyword>